<dbReference type="InterPro" id="IPR000425">
    <property type="entry name" value="MIP"/>
</dbReference>
<evidence type="ECO:0000256" key="3">
    <source>
        <dbReference type="ARBA" id="ARBA00022448"/>
    </source>
</evidence>
<comment type="subcellular location">
    <subcellularLocation>
        <location evidence="1">Membrane</location>
        <topology evidence="1">Multi-pass membrane protein</topology>
    </subcellularLocation>
</comment>
<sequence>MATVSLEAFLVHLIHKAEQTRGELNRKKTMIVELRTLEFWRAIIAECLATFIYVFLVCGSHVMWPLYSINTLTKSFANGLAMATAAQCFGHISGAHVNPAFTFAMLVIQKVTPLRAFLYITAQCGGAIAGAALLYGVTVPGIGFRENMGCTLVSDSLSSWQGMGLELVLTFVIAFTMCSTADPNRKSLGSDSLAVGLAYLVCTLIALPATGASMNPARSLGPAFVSNTWTNHWVYWAGPVLGGLLAGLIYEYIFDSPKKVLPAIKERDDSDKDMSEVKDDSDSKTSSVISPRTQIPQTPVQPPSAGGPYYRPLTPHDGGSTMRPHSRGTYTSAKYIASPGAMVSHQQVQPATTYYSTLPRGSGGGTYRSWNDYGSSTQFKF</sequence>
<dbReference type="NCBIfam" id="TIGR00861">
    <property type="entry name" value="MIP"/>
    <property type="match status" value="1"/>
</dbReference>
<feature type="transmembrane region" description="Helical" evidence="9">
    <location>
        <begin position="193"/>
        <end position="213"/>
    </location>
</feature>
<dbReference type="GO" id="GO:0005886">
    <property type="term" value="C:plasma membrane"/>
    <property type="evidence" value="ECO:0007669"/>
    <property type="project" value="TreeGrafter"/>
</dbReference>
<accession>A0A8T0ERY2</accession>
<evidence type="ECO:0000256" key="8">
    <source>
        <dbReference type="SAM" id="MobiDB-lite"/>
    </source>
</evidence>
<feature type="transmembrane region" description="Helical" evidence="9">
    <location>
        <begin position="157"/>
        <end position="181"/>
    </location>
</feature>
<name>A0A8T0ERY2_ARGBR</name>
<comment type="similarity">
    <text evidence="2 7">Belongs to the MIP/aquaporin (TC 1.A.8) family.</text>
</comment>
<dbReference type="SUPFAM" id="SSF81338">
    <property type="entry name" value="Aquaporin-like"/>
    <property type="match status" value="1"/>
</dbReference>
<dbReference type="PANTHER" id="PTHR19139">
    <property type="entry name" value="AQUAPORIN TRANSPORTER"/>
    <property type="match status" value="1"/>
</dbReference>
<organism evidence="10 11">
    <name type="scientific">Argiope bruennichi</name>
    <name type="common">Wasp spider</name>
    <name type="synonym">Aranea bruennichi</name>
    <dbReference type="NCBI Taxonomy" id="94029"/>
    <lineage>
        <taxon>Eukaryota</taxon>
        <taxon>Metazoa</taxon>
        <taxon>Ecdysozoa</taxon>
        <taxon>Arthropoda</taxon>
        <taxon>Chelicerata</taxon>
        <taxon>Arachnida</taxon>
        <taxon>Araneae</taxon>
        <taxon>Araneomorphae</taxon>
        <taxon>Entelegynae</taxon>
        <taxon>Araneoidea</taxon>
        <taxon>Araneidae</taxon>
        <taxon>Argiope</taxon>
    </lineage>
</organism>
<dbReference type="InterPro" id="IPR034294">
    <property type="entry name" value="Aquaporin_transptr"/>
</dbReference>
<dbReference type="EMBL" id="JABXBU010002072">
    <property type="protein sequence ID" value="KAF8778198.1"/>
    <property type="molecule type" value="Genomic_DNA"/>
</dbReference>
<dbReference type="Proteomes" id="UP000807504">
    <property type="component" value="Unassembled WGS sequence"/>
</dbReference>
<dbReference type="Pfam" id="PF00230">
    <property type="entry name" value="MIP"/>
    <property type="match status" value="1"/>
</dbReference>
<keyword evidence="11" id="KW-1185">Reference proteome</keyword>
<dbReference type="CDD" id="cd00333">
    <property type="entry name" value="MIP"/>
    <property type="match status" value="1"/>
</dbReference>
<keyword evidence="4 7" id="KW-0812">Transmembrane</keyword>
<dbReference type="PRINTS" id="PR00783">
    <property type="entry name" value="MINTRINSICP"/>
</dbReference>
<gene>
    <name evidence="10" type="ORF">HNY73_014942</name>
</gene>
<evidence type="ECO:0000256" key="1">
    <source>
        <dbReference type="ARBA" id="ARBA00004141"/>
    </source>
</evidence>
<dbReference type="Gene3D" id="1.20.1080.10">
    <property type="entry name" value="Glycerol uptake facilitator protein"/>
    <property type="match status" value="1"/>
</dbReference>
<evidence type="ECO:0000256" key="2">
    <source>
        <dbReference type="ARBA" id="ARBA00006175"/>
    </source>
</evidence>
<evidence type="ECO:0000256" key="5">
    <source>
        <dbReference type="ARBA" id="ARBA00022989"/>
    </source>
</evidence>
<comment type="caution">
    <text evidence="10">The sequence shown here is derived from an EMBL/GenBank/DDBJ whole genome shotgun (WGS) entry which is preliminary data.</text>
</comment>
<keyword evidence="5 9" id="KW-1133">Transmembrane helix</keyword>
<evidence type="ECO:0000256" key="9">
    <source>
        <dbReference type="SAM" id="Phobius"/>
    </source>
</evidence>
<dbReference type="PANTHER" id="PTHR19139:SF268">
    <property type="entry name" value="NEUROGENIC PROTEIN BIG BRAIN"/>
    <property type="match status" value="1"/>
</dbReference>
<dbReference type="AlphaFoldDB" id="A0A8T0ERY2"/>
<dbReference type="GO" id="GO:0015250">
    <property type="term" value="F:water channel activity"/>
    <property type="evidence" value="ECO:0007669"/>
    <property type="project" value="TreeGrafter"/>
</dbReference>
<evidence type="ECO:0000256" key="7">
    <source>
        <dbReference type="RuleBase" id="RU000477"/>
    </source>
</evidence>
<feature type="compositionally biased region" description="Basic and acidic residues" evidence="8">
    <location>
        <begin position="265"/>
        <end position="283"/>
    </location>
</feature>
<protein>
    <submittedName>
        <fullName evidence="10">Neurogenic protein big brain like protein</fullName>
    </submittedName>
</protein>
<feature type="region of interest" description="Disordered" evidence="8">
    <location>
        <begin position="265"/>
        <end position="308"/>
    </location>
</feature>
<evidence type="ECO:0000313" key="11">
    <source>
        <dbReference type="Proteomes" id="UP000807504"/>
    </source>
</evidence>
<evidence type="ECO:0000256" key="6">
    <source>
        <dbReference type="ARBA" id="ARBA00023136"/>
    </source>
</evidence>
<keyword evidence="6 9" id="KW-0472">Membrane</keyword>
<reference evidence="10" key="1">
    <citation type="journal article" date="2020" name="bioRxiv">
        <title>Chromosome-level reference genome of the European wasp spider Argiope bruennichi: a resource for studies on range expansion and evolutionary adaptation.</title>
        <authorList>
            <person name="Sheffer M.M."/>
            <person name="Hoppe A."/>
            <person name="Krehenwinkel H."/>
            <person name="Uhl G."/>
            <person name="Kuss A.W."/>
            <person name="Jensen L."/>
            <person name="Jensen C."/>
            <person name="Gillespie R.G."/>
            <person name="Hoff K.J."/>
            <person name="Prost S."/>
        </authorList>
    </citation>
    <scope>NUCLEOTIDE SEQUENCE</scope>
</reference>
<feature type="transmembrane region" description="Helical" evidence="9">
    <location>
        <begin position="116"/>
        <end position="137"/>
    </location>
</feature>
<reference evidence="10" key="2">
    <citation type="submission" date="2020-06" db="EMBL/GenBank/DDBJ databases">
        <authorList>
            <person name="Sheffer M."/>
        </authorList>
    </citation>
    <scope>NUCLEOTIDE SEQUENCE</scope>
</reference>
<dbReference type="PROSITE" id="PS00221">
    <property type="entry name" value="MIP"/>
    <property type="match status" value="1"/>
</dbReference>
<dbReference type="InterPro" id="IPR023271">
    <property type="entry name" value="Aquaporin-like"/>
</dbReference>
<proteinExistence type="inferred from homology"/>
<keyword evidence="3 7" id="KW-0813">Transport</keyword>
<feature type="transmembrane region" description="Helical" evidence="9">
    <location>
        <begin position="39"/>
        <end position="64"/>
    </location>
</feature>
<evidence type="ECO:0000313" key="10">
    <source>
        <dbReference type="EMBL" id="KAF8778198.1"/>
    </source>
</evidence>
<dbReference type="InterPro" id="IPR022357">
    <property type="entry name" value="MIP_CS"/>
</dbReference>
<evidence type="ECO:0000256" key="4">
    <source>
        <dbReference type="ARBA" id="ARBA00022692"/>
    </source>
</evidence>
<feature type="transmembrane region" description="Helical" evidence="9">
    <location>
        <begin position="233"/>
        <end position="253"/>
    </location>
</feature>